<evidence type="ECO:0000313" key="2">
    <source>
        <dbReference type="EMBL" id="GAH65345.1"/>
    </source>
</evidence>
<reference evidence="2" key="1">
    <citation type="journal article" date="2014" name="Front. Microbiol.">
        <title>High frequency of phylogenetically diverse reductive dehalogenase-homologous genes in deep subseafloor sedimentary metagenomes.</title>
        <authorList>
            <person name="Kawai M."/>
            <person name="Futagami T."/>
            <person name="Toyoda A."/>
            <person name="Takaki Y."/>
            <person name="Nishi S."/>
            <person name="Hori S."/>
            <person name="Arai W."/>
            <person name="Tsubouchi T."/>
            <person name="Morono Y."/>
            <person name="Uchiyama I."/>
            <person name="Ito T."/>
            <person name="Fujiyama A."/>
            <person name="Inagaki F."/>
            <person name="Takami H."/>
        </authorList>
    </citation>
    <scope>NUCLEOTIDE SEQUENCE</scope>
    <source>
        <strain evidence="2">Expedition CK06-06</strain>
    </source>
</reference>
<gene>
    <name evidence="2" type="ORF">S03H2_44722</name>
</gene>
<proteinExistence type="predicted"/>
<feature type="domain" description="DUF7352" evidence="1">
    <location>
        <begin position="1"/>
        <end position="99"/>
    </location>
</feature>
<comment type="caution">
    <text evidence="2">The sequence shown here is derived from an EMBL/GenBank/DDBJ whole genome shotgun (WGS) entry which is preliminary data.</text>
</comment>
<organism evidence="2">
    <name type="scientific">marine sediment metagenome</name>
    <dbReference type="NCBI Taxonomy" id="412755"/>
    <lineage>
        <taxon>unclassified sequences</taxon>
        <taxon>metagenomes</taxon>
        <taxon>ecological metagenomes</taxon>
    </lineage>
</organism>
<accession>X1I7T2</accession>
<dbReference type="EMBL" id="BARU01027982">
    <property type="protein sequence ID" value="GAH65345.1"/>
    <property type="molecule type" value="Genomic_DNA"/>
</dbReference>
<dbReference type="Pfam" id="PF24043">
    <property type="entry name" value="DUF7352"/>
    <property type="match status" value="1"/>
</dbReference>
<dbReference type="InterPro" id="IPR055776">
    <property type="entry name" value="DUF7352"/>
</dbReference>
<evidence type="ECO:0000259" key="1">
    <source>
        <dbReference type="Pfam" id="PF24043"/>
    </source>
</evidence>
<sequence>MKQIYKHILEILPVQRLGLPTGSKFLSVEEQYGNIVVYTLVDFEDRLGIDIGHKHAGRELFDIFVKKTGEPAYDMDNCKFLGTVKLDGGRLMFHVFYKQVKK</sequence>
<dbReference type="AlphaFoldDB" id="X1I7T2"/>
<name>X1I7T2_9ZZZZ</name>
<protein>
    <recommendedName>
        <fullName evidence="1">DUF7352 domain-containing protein</fullName>
    </recommendedName>
</protein>